<sequence length="66" mass="7279">MTDNKKQVQEAKEKPYQTAQTAKDRTTESKDQTASHLFEKIRAAKDKASEVAQSVQAEKDKTAGGP</sequence>
<reference evidence="1" key="1">
    <citation type="submission" date="2022-02" db="EMBL/GenBank/DDBJ databases">
        <title>Plant Genome Project.</title>
        <authorList>
            <person name="Zhang R.-G."/>
        </authorList>
    </citation>
    <scope>NUCLEOTIDE SEQUENCE</scope>
    <source>
        <strain evidence="1">AT1</strain>
    </source>
</reference>
<gene>
    <name evidence="1" type="ORF">RHMOL_Rhmol12G0227800</name>
</gene>
<name>A0ACC0LMC8_RHOML</name>
<organism evidence="1 2">
    <name type="scientific">Rhododendron molle</name>
    <name type="common">Chinese azalea</name>
    <name type="synonym">Azalea mollis</name>
    <dbReference type="NCBI Taxonomy" id="49168"/>
    <lineage>
        <taxon>Eukaryota</taxon>
        <taxon>Viridiplantae</taxon>
        <taxon>Streptophyta</taxon>
        <taxon>Embryophyta</taxon>
        <taxon>Tracheophyta</taxon>
        <taxon>Spermatophyta</taxon>
        <taxon>Magnoliopsida</taxon>
        <taxon>eudicotyledons</taxon>
        <taxon>Gunneridae</taxon>
        <taxon>Pentapetalae</taxon>
        <taxon>asterids</taxon>
        <taxon>Ericales</taxon>
        <taxon>Ericaceae</taxon>
        <taxon>Ericoideae</taxon>
        <taxon>Rhodoreae</taxon>
        <taxon>Rhododendron</taxon>
    </lineage>
</organism>
<proteinExistence type="predicted"/>
<keyword evidence="2" id="KW-1185">Reference proteome</keyword>
<evidence type="ECO:0000313" key="1">
    <source>
        <dbReference type="EMBL" id="KAI8529482.1"/>
    </source>
</evidence>
<protein>
    <submittedName>
        <fullName evidence="1">Uncharacterized protein</fullName>
    </submittedName>
</protein>
<dbReference type="Proteomes" id="UP001062846">
    <property type="component" value="Chromosome 12"/>
</dbReference>
<evidence type="ECO:0000313" key="2">
    <source>
        <dbReference type="Proteomes" id="UP001062846"/>
    </source>
</evidence>
<comment type="caution">
    <text evidence="1">The sequence shown here is derived from an EMBL/GenBank/DDBJ whole genome shotgun (WGS) entry which is preliminary data.</text>
</comment>
<accession>A0ACC0LMC8</accession>
<dbReference type="EMBL" id="CM046399">
    <property type="protein sequence ID" value="KAI8529482.1"/>
    <property type="molecule type" value="Genomic_DNA"/>
</dbReference>